<dbReference type="PANTHER" id="PTHR48079">
    <property type="entry name" value="PROTEIN YEEZ"/>
    <property type="match status" value="1"/>
</dbReference>
<dbReference type="Gene3D" id="3.40.50.720">
    <property type="entry name" value="NAD(P)-binding Rossmann-like Domain"/>
    <property type="match status" value="1"/>
</dbReference>
<proteinExistence type="predicted"/>
<feature type="domain" description="NAD-dependent epimerase/dehydratase" evidence="2">
    <location>
        <begin position="3"/>
        <end position="224"/>
    </location>
</feature>
<feature type="chain" id="PRO_5020601710" evidence="1">
    <location>
        <begin position="20"/>
        <end position="309"/>
    </location>
</feature>
<evidence type="ECO:0000256" key="1">
    <source>
        <dbReference type="SAM" id="SignalP"/>
    </source>
</evidence>
<feature type="signal peptide" evidence="1">
    <location>
        <begin position="1"/>
        <end position="19"/>
    </location>
</feature>
<dbReference type="Proteomes" id="UP000297245">
    <property type="component" value="Unassembled WGS sequence"/>
</dbReference>
<keyword evidence="1" id="KW-0732">Signal</keyword>
<dbReference type="SUPFAM" id="SSF51735">
    <property type="entry name" value="NAD(P)-binding Rossmann-fold domains"/>
    <property type="match status" value="1"/>
</dbReference>
<dbReference type="InterPro" id="IPR036291">
    <property type="entry name" value="NAD(P)-bd_dom_sf"/>
</dbReference>
<dbReference type="InterPro" id="IPR051783">
    <property type="entry name" value="NAD(P)-dependent_oxidoreduct"/>
</dbReference>
<dbReference type="PANTHER" id="PTHR48079:SF3">
    <property type="entry name" value="NAD-DEPENDENT EPIMERASE_DEHYDRATASE DOMAIN-CONTAINING PROTEIN"/>
    <property type="match status" value="1"/>
</dbReference>
<evidence type="ECO:0000313" key="4">
    <source>
        <dbReference type="Proteomes" id="UP000297245"/>
    </source>
</evidence>
<dbReference type="EMBL" id="ML179154">
    <property type="protein sequence ID" value="THU97488.1"/>
    <property type="molecule type" value="Genomic_DNA"/>
</dbReference>
<name>A0A4S8M6S0_DENBC</name>
<reference evidence="3 4" key="1">
    <citation type="journal article" date="2019" name="Nat. Ecol. Evol.">
        <title>Megaphylogeny resolves global patterns of mushroom evolution.</title>
        <authorList>
            <person name="Varga T."/>
            <person name="Krizsan K."/>
            <person name="Foldi C."/>
            <person name="Dima B."/>
            <person name="Sanchez-Garcia M."/>
            <person name="Sanchez-Ramirez S."/>
            <person name="Szollosi G.J."/>
            <person name="Szarkandi J.G."/>
            <person name="Papp V."/>
            <person name="Albert L."/>
            <person name="Andreopoulos W."/>
            <person name="Angelini C."/>
            <person name="Antonin V."/>
            <person name="Barry K.W."/>
            <person name="Bougher N.L."/>
            <person name="Buchanan P."/>
            <person name="Buyck B."/>
            <person name="Bense V."/>
            <person name="Catcheside P."/>
            <person name="Chovatia M."/>
            <person name="Cooper J."/>
            <person name="Damon W."/>
            <person name="Desjardin D."/>
            <person name="Finy P."/>
            <person name="Geml J."/>
            <person name="Haridas S."/>
            <person name="Hughes K."/>
            <person name="Justo A."/>
            <person name="Karasinski D."/>
            <person name="Kautmanova I."/>
            <person name="Kiss B."/>
            <person name="Kocsube S."/>
            <person name="Kotiranta H."/>
            <person name="LaButti K.M."/>
            <person name="Lechner B.E."/>
            <person name="Liimatainen K."/>
            <person name="Lipzen A."/>
            <person name="Lukacs Z."/>
            <person name="Mihaltcheva S."/>
            <person name="Morgado L.N."/>
            <person name="Niskanen T."/>
            <person name="Noordeloos M.E."/>
            <person name="Ohm R.A."/>
            <person name="Ortiz-Santana B."/>
            <person name="Ovrebo C."/>
            <person name="Racz N."/>
            <person name="Riley R."/>
            <person name="Savchenko A."/>
            <person name="Shiryaev A."/>
            <person name="Soop K."/>
            <person name="Spirin V."/>
            <person name="Szebenyi C."/>
            <person name="Tomsovsky M."/>
            <person name="Tulloss R.E."/>
            <person name="Uehling J."/>
            <person name="Grigoriev I.V."/>
            <person name="Vagvolgyi C."/>
            <person name="Papp T."/>
            <person name="Martin F.M."/>
            <person name="Miettinen O."/>
            <person name="Hibbett D.S."/>
            <person name="Nagy L.G."/>
        </authorList>
    </citation>
    <scope>NUCLEOTIDE SEQUENCE [LARGE SCALE GENOMIC DNA]</scope>
    <source>
        <strain evidence="3 4">CBS 962.96</strain>
    </source>
</reference>
<sequence length="309" mass="33623">MRVLVLGATGFIGFPVCQALCRAGHIVYGQTRSSDKAKKLAAEEIIPIVYDLDSESDLKWNDVVPIRTLDVVIDCLFTTSGESSKSILDSFSQAAKSLRPAGSGPKLSFIYTSITNVHGTSGSTEAITDTTPYITPKETSGDDDEVVWRIEHEKKLLNHEVLNGIVIRPTMCYGRSASLFSVIFEEARKTGKVRWPGKPGGRLSVVHQDDLADLYLRAAEKAQTVGGMAFDTANDVTESVDGILARLAQVVGVEGYEYKEPEGFLDFLISQTFIVKPYLARSLLGWQPRKAGLADGLAVYYNAYAASAC</sequence>
<organism evidence="3 4">
    <name type="scientific">Dendrothele bispora (strain CBS 962.96)</name>
    <dbReference type="NCBI Taxonomy" id="1314807"/>
    <lineage>
        <taxon>Eukaryota</taxon>
        <taxon>Fungi</taxon>
        <taxon>Dikarya</taxon>
        <taxon>Basidiomycota</taxon>
        <taxon>Agaricomycotina</taxon>
        <taxon>Agaricomycetes</taxon>
        <taxon>Agaricomycetidae</taxon>
        <taxon>Agaricales</taxon>
        <taxon>Agaricales incertae sedis</taxon>
        <taxon>Dendrothele</taxon>
    </lineage>
</organism>
<evidence type="ECO:0000259" key="2">
    <source>
        <dbReference type="Pfam" id="PF01370"/>
    </source>
</evidence>
<accession>A0A4S8M6S0</accession>
<protein>
    <submittedName>
        <fullName evidence="3">NAD(P)-binding protein</fullName>
    </submittedName>
</protein>
<dbReference type="OrthoDB" id="10000533at2759"/>
<dbReference type="AlphaFoldDB" id="A0A4S8M6S0"/>
<keyword evidence="4" id="KW-1185">Reference proteome</keyword>
<evidence type="ECO:0000313" key="3">
    <source>
        <dbReference type="EMBL" id="THU97488.1"/>
    </source>
</evidence>
<dbReference type="Pfam" id="PF01370">
    <property type="entry name" value="Epimerase"/>
    <property type="match status" value="1"/>
</dbReference>
<dbReference type="InterPro" id="IPR001509">
    <property type="entry name" value="Epimerase_deHydtase"/>
</dbReference>
<gene>
    <name evidence="3" type="ORF">K435DRAFT_777995</name>
</gene>
<dbReference type="GO" id="GO:0005737">
    <property type="term" value="C:cytoplasm"/>
    <property type="evidence" value="ECO:0007669"/>
    <property type="project" value="TreeGrafter"/>
</dbReference>
<dbReference type="GO" id="GO:0004029">
    <property type="term" value="F:aldehyde dehydrogenase (NAD+) activity"/>
    <property type="evidence" value="ECO:0007669"/>
    <property type="project" value="TreeGrafter"/>
</dbReference>